<sequence>MQISEKESHHHHHDDTCNHDHHEHGPGCACEADLLENIDEDVEQSKKPLAIFAIGIAVLAIGHVIELLSLAPMIVSQLIFLVGAVYVGHDIMKHGIIELTHKKVKIELLITIATIGAFLLGSGGEGALLMVLFYLGEYLEHYSLNKSKSSLVKLVKMTPDTALVKHDDHEHEKAVKDVKIGDIVIVKPGDKIPVDGIISKGITSVNQASITGESLAVSKTVGDEVYASTINEEGYIEIEVNKNPDDTIFAKIIDLIKNSEENKAKIDVFIDRFAEIYTPIVVVLALLVAILPPFFIEGSIADWTYRALTLLVIACPCALVISTPVSIVSAITKGTKNGIIIKGGEYVEELSRIKEILFDKTGTLTEGKLEIAEVKTLKDNVDIMQIACSIESKSKHPIANSFNRYQKDNNLPLLDVDNFASIAGKGLKGEINNITYFVGKETLFPNQEIKIDNKKMNTTVIIGTEEEILGIITLKDKIRQESKSTIAKINSLGIETTMITGDNEETAKSVAEELGLTNYHANLLPEDKVNIVNQSVEHYKDVAMVGDGVNDTPSLARANVGIAMGLDGADVAIETGDIVLLEDKLSKLTLLLDLAKRTMSKIKFNVAFCLTIKVILMILGVAGYINLWEATLIGDMGITLIVVGNSLLLAK</sequence>
<dbReference type="InterPro" id="IPR044492">
    <property type="entry name" value="P_typ_ATPase_HD_dom"/>
</dbReference>
<keyword evidence="3 9" id="KW-0812">Transmembrane</keyword>
<comment type="subcellular location">
    <subcellularLocation>
        <location evidence="1">Membrane</location>
    </subcellularLocation>
</comment>
<comment type="similarity">
    <text evidence="2">Belongs to the cation transport ATPase (P-type) (TC 3.A.3) family. Type IB subfamily.</text>
</comment>
<dbReference type="InterPro" id="IPR018303">
    <property type="entry name" value="ATPase_P-typ_P_site"/>
</dbReference>
<dbReference type="Gene3D" id="3.40.50.1000">
    <property type="entry name" value="HAD superfamily/HAD-like"/>
    <property type="match status" value="1"/>
</dbReference>
<name>A0A2U1S6M9_9EURY</name>
<dbReference type="SFLD" id="SFLDG00002">
    <property type="entry name" value="C1.7:_P-type_atpase_like"/>
    <property type="match status" value="1"/>
</dbReference>
<dbReference type="PRINTS" id="PR00941">
    <property type="entry name" value="CDATPASE"/>
</dbReference>
<dbReference type="RefSeq" id="WP_116669366.1">
    <property type="nucleotide sequence ID" value="NZ_MZGU01000004.1"/>
</dbReference>
<dbReference type="NCBIfam" id="TIGR01525">
    <property type="entry name" value="ATPase-IB_hvy"/>
    <property type="match status" value="1"/>
</dbReference>
<feature type="transmembrane region" description="Helical" evidence="9">
    <location>
        <begin position="276"/>
        <end position="296"/>
    </location>
</feature>
<organism evidence="11 12">
    <name type="scientific">Methanobrevibacter woesei</name>
    <dbReference type="NCBI Taxonomy" id="190976"/>
    <lineage>
        <taxon>Archaea</taxon>
        <taxon>Methanobacteriati</taxon>
        <taxon>Methanobacteriota</taxon>
        <taxon>Methanomada group</taxon>
        <taxon>Methanobacteria</taxon>
        <taxon>Methanobacteriales</taxon>
        <taxon>Methanobacteriaceae</taxon>
        <taxon>Methanobrevibacter</taxon>
    </lineage>
</organism>
<dbReference type="EMBL" id="MZGU01000004">
    <property type="protein sequence ID" value="PWB85714.1"/>
    <property type="molecule type" value="Genomic_DNA"/>
</dbReference>
<keyword evidence="11" id="KW-0378">Hydrolase</keyword>
<dbReference type="GO" id="GO:0019829">
    <property type="term" value="F:ATPase-coupled monoatomic cation transmembrane transporter activity"/>
    <property type="evidence" value="ECO:0007669"/>
    <property type="project" value="InterPro"/>
</dbReference>
<dbReference type="InterPro" id="IPR023214">
    <property type="entry name" value="HAD_sf"/>
</dbReference>
<gene>
    <name evidence="11" type="primary">cadA</name>
    <name evidence="11" type="ORF">MBBWO_05500</name>
</gene>
<keyword evidence="7 9" id="KW-0472">Membrane</keyword>
<feature type="transmembrane region" description="Helical" evidence="9">
    <location>
        <begin position="308"/>
        <end position="332"/>
    </location>
</feature>
<dbReference type="InterPro" id="IPR008250">
    <property type="entry name" value="ATPase_P-typ_transduc_dom_A_sf"/>
</dbReference>
<dbReference type="SFLD" id="SFLDF00027">
    <property type="entry name" value="p-type_atpase"/>
    <property type="match status" value="1"/>
</dbReference>
<dbReference type="NCBIfam" id="TIGR01511">
    <property type="entry name" value="ATPase-IB1_Cu"/>
    <property type="match status" value="1"/>
</dbReference>
<dbReference type="AlphaFoldDB" id="A0A2U1S6M9"/>
<keyword evidence="6 9" id="KW-1133">Transmembrane helix</keyword>
<dbReference type="InterPro" id="IPR023298">
    <property type="entry name" value="ATPase_P-typ_TM_dom_sf"/>
</dbReference>
<evidence type="ECO:0000256" key="9">
    <source>
        <dbReference type="SAM" id="Phobius"/>
    </source>
</evidence>
<dbReference type="Pfam" id="PF00702">
    <property type="entry name" value="Hydrolase"/>
    <property type="match status" value="1"/>
</dbReference>
<dbReference type="NCBIfam" id="TIGR01494">
    <property type="entry name" value="ATPase_P-type"/>
    <property type="match status" value="1"/>
</dbReference>
<dbReference type="SUPFAM" id="SSF81665">
    <property type="entry name" value="Calcium ATPase, transmembrane domain M"/>
    <property type="match status" value="1"/>
</dbReference>
<feature type="transmembrane region" description="Helical" evidence="9">
    <location>
        <begin position="604"/>
        <end position="625"/>
    </location>
</feature>
<evidence type="ECO:0000259" key="10">
    <source>
        <dbReference type="Pfam" id="PF00122"/>
    </source>
</evidence>
<evidence type="ECO:0000313" key="12">
    <source>
        <dbReference type="Proteomes" id="UP000245577"/>
    </source>
</evidence>
<dbReference type="SUPFAM" id="SSF56784">
    <property type="entry name" value="HAD-like"/>
    <property type="match status" value="1"/>
</dbReference>
<dbReference type="GO" id="GO:0016887">
    <property type="term" value="F:ATP hydrolysis activity"/>
    <property type="evidence" value="ECO:0007669"/>
    <property type="project" value="InterPro"/>
</dbReference>
<evidence type="ECO:0000256" key="4">
    <source>
        <dbReference type="ARBA" id="ARBA00022723"/>
    </source>
</evidence>
<evidence type="ECO:0000256" key="6">
    <source>
        <dbReference type="ARBA" id="ARBA00022989"/>
    </source>
</evidence>
<feature type="transmembrane region" description="Helical" evidence="9">
    <location>
        <begin position="74"/>
        <end position="92"/>
    </location>
</feature>
<dbReference type="InterPro" id="IPR059000">
    <property type="entry name" value="ATPase_P-type_domA"/>
</dbReference>
<dbReference type="InterPro" id="IPR051014">
    <property type="entry name" value="Cation_Transport_ATPase_IB"/>
</dbReference>
<dbReference type="PANTHER" id="PTHR48085:SF5">
    <property type="entry name" value="CADMIUM_ZINC-TRANSPORTING ATPASE HMA4-RELATED"/>
    <property type="match status" value="1"/>
</dbReference>
<dbReference type="GO" id="GO:0016020">
    <property type="term" value="C:membrane"/>
    <property type="evidence" value="ECO:0007669"/>
    <property type="project" value="UniProtKB-SubCell"/>
</dbReference>
<comment type="caution">
    <text evidence="11">The sequence shown here is derived from an EMBL/GenBank/DDBJ whole genome shotgun (WGS) entry which is preliminary data.</text>
</comment>
<dbReference type="SUPFAM" id="SSF81653">
    <property type="entry name" value="Calcium ATPase, transduction domain A"/>
    <property type="match status" value="1"/>
</dbReference>
<dbReference type="InterPro" id="IPR036412">
    <property type="entry name" value="HAD-like_sf"/>
</dbReference>
<keyword evidence="12" id="KW-1185">Reference proteome</keyword>
<evidence type="ECO:0000256" key="7">
    <source>
        <dbReference type="ARBA" id="ARBA00023136"/>
    </source>
</evidence>
<dbReference type="InterPro" id="IPR027256">
    <property type="entry name" value="P-typ_ATPase_IB"/>
</dbReference>
<keyword evidence="5" id="KW-1278">Translocase</keyword>
<evidence type="ECO:0000256" key="2">
    <source>
        <dbReference type="ARBA" id="ARBA00006024"/>
    </source>
</evidence>
<evidence type="ECO:0000256" key="3">
    <source>
        <dbReference type="ARBA" id="ARBA00022692"/>
    </source>
</evidence>
<feature type="transmembrane region" description="Helical" evidence="9">
    <location>
        <begin position="631"/>
        <end position="650"/>
    </location>
</feature>
<reference evidence="11 12" key="1">
    <citation type="submission" date="2017-03" db="EMBL/GenBank/DDBJ databases">
        <title>Genome sequence of Methanobrevibacter wosei.</title>
        <authorList>
            <person name="Poehlein A."/>
            <person name="Seedorf H."/>
            <person name="Daniel R."/>
        </authorList>
    </citation>
    <scope>NUCLEOTIDE SEQUENCE [LARGE SCALE GENOMIC DNA]</scope>
    <source>
        <strain evidence="11 12">DSM 11979</strain>
    </source>
</reference>
<dbReference type="NCBIfam" id="TIGR01512">
    <property type="entry name" value="ATPase-IB2_Cd"/>
    <property type="match status" value="1"/>
</dbReference>
<evidence type="ECO:0000313" key="11">
    <source>
        <dbReference type="EMBL" id="PWB85714.1"/>
    </source>
</evidence>
<feature type="domain" description="P-type ATPase A" evidence="10">
    <location>
        <begin position="156"/>
        <end position="256"/>
    </location>
</feature>
<feature type="transmembrane region" description="Helical" evidence="9">
    <location>
        <begin position="49"/>
        <end position="68"/>
    </location>
</feature>
<dbReference type="GO" id="GO:0046872">
    <property type="term" value="F:metal ion binding"/>
    <property type="evidence" value="ECO:0007669"/>
    <property type="project" value="UniProtKB-KW"/>
</dbReference>
<evidence type="ECO:0000256" key="8">
    <source>
        <dbReference type="SAM" id="MobiDB-lite"/>
    </source>
</evidence>
<accession>A0A2U1S6M9</accession>
<proteinExistence type="inferred from homology"/>
<evidence type="ECO:0000256" key="1">
    <source>
        <dbReference type="ARBA" id="ARBA00004370"/>
    </source>
</evidence>
<dbReference type="PANTHER" id="PTHR48085">
    <property type="entry name" value="CADMIUM/ZINC-TRANSPORTING ATPASE HMA2-RELATED"/>
    <property type="match status" value="1"/>
</dbReference>
<evidence type="ECO:0000256" key="5">
    <source>
        <dbReference type="ARBA" id="ARBA00022967"/>
    </source>
</evidence>
<feature type="region of interest" description="Disordered" evidence="8">
    <location>
        <begin position="1"/>
        <end position="22"/>
    </location>
</feature>
<dbReference type="GO" id="GO:0005524">
    <property type="term" value="F:ATP binding"/>
    <property type="evidence" value="ECO:0007669"/>
    <property type="project" value="InterPro"/>
</dbReference>
<dbReference type="FunFam" id="2.70.150.10:FF:000002">
    <property type="entry name" value="Copper-transporting ATPase 1, putative"/>
    <property type="match status" value="1"/>
</dbReference>
<dbReference type="Gene3D" id="3.40.1110.10">
    <property type="entry name" value="Calcium-transporting ATPase, cytoplasmic domain N"/>
    <property type="match status" value="1"/>
</dbReference>
<protein>
    <submittedName>
        <fullName evidence="11">Putative cadmium-transporting ATPase</fullName>
        <ecNumber evidence="11">3.6.3.3</ecNumber>
    </submittedName>
</protein>
<dbReference type="SFLD" id="SFLDS00003">
    <property type="entry name" value="Haloacid_Dehalogenase"/>
    <property type="match status" value="1"/>
</dbReference>
<dbReference type="OrthoDB" id="8588at2157"/>
<keyword evidence="4" id="KW-0479">Metal-binding</keyword>
<dbReference type="Proteomes" id="UP000245577">
    <property type="component" value="Unassembled WGS sequence"/>
</dbReference>
<dbReference type="InterPro" id="IPR001757">
    <property type="entry name" value="P_typ_ATPase"/>
</dbReference>
<dbReference type="CDD" id="cd02079">
    <property type="entry name" value="P-type_ATPase_HM"/>
    <property type="match status" value="1"/>
</dbReference>
<dbReference type="PROSITE" id="PS00154">
    <property type="entry name" value="ATPASE_E1_E2"/>
    <property type="match status" value="1"/>
</dbReference>
<dbReference type="Pfam" id="PF00122">
    <property type="entry name" value="E1-E2_ATPase"/>
    <property type="match status" value="1"/>
</dbReference>
<dbReference type="PRINTS" id="PR00119">
    <property type="entry name" value="CATATPASE"/>
</dbReference>
<dbReference type="Gene3D" id="2.70.150.10">
    <property type="entry name" value="Calcium-transporting ATPase, cytoplasmic transduction domain A"/>
    <property type="match status" value="1"/>
</dbReference>
<dbReference type="InterPro" id="IPR023299">
    <property type="entry name" value="ATPase_P-typ_cyto_dom_N"/>
</dbReference>
<dbReference type="EC" id="3.6.3.3" evidence="11"/>